<proteinExistence type="predicted"/>
<feature type="region of interest" description="Disordered" evidence="1">
    <location>
        <begin position="77"/>
        <end position="111"/>
    </location>
</feature>
<gene>
    <name evidence="2" type="ORF">CHS0354_039488</name>
</gene>
<keyword evidence="3" id="KW-1185">Reference proteome</keyword>
<sequence length="111" mass="13122">MASKYLEEIYKLQEVLDDLGMVDDMLVRTEHGCYSTPLIDDGKQFKAGEGPIKGLYQRRKEEKEDYEENEQIKTYNTKVLKEEENEKKKKEETDKEEKEKEHEEKGNCVAK</sequence>
<reference evidence="2" key="1">
    <citation type="journal article" date="2021" name="Genome Biol. Evol.">
        <title>A High-Quality Reference Genome for a Parasitic Bivalve with Doubly Uniparental Inheritance (Bivalvia: Unionida).</title>
        <authorList>
            <person name="Smith C.H."/>
        </authorList>
    </citation>
    <scope>NUCLEOTIDE SEQUENCE</scope>
    <source>
        <strain evidence="2">CHS0354</strain>
    </source>
</reference>
<dbReference type="EMBL" id="JAEAOA010002309">
    <property type="protein sequence ID" value="KAK3612216.1"/>
    <property type="molecule type" value="Genomic_DNA"/>
</dbReference>
<dbReference type="AlphaFoldDB" id="A0AAE0TKR7"/>
<evidence type="ECO:0000313" key="2">
    <source>
        <dbReference type="EMBL" id="KAK3612216.1"/>
    </source>
</evidence>
<reference evidence="2" key="3">
    <citation type="submission" date="2023-05" db="EMBL/GenBank/DDBJ databases">
        <authorList>
            <person name="Smith C.H."/>
        </authorList>
    </citation>
    <scope>NUCLEOTIDE SEQUENCE</scope>
    <source>
        <strain evidence="2">CHS0354</strain>
        <tissue evidence="2">Mantle</tissue>
    </source>
</reference>
<evidence type="ECO:0000256" key="1">
    <source>
        <dbReference type="SAM" id="MobiDB-lite"/>
    </source>
</evidence>
<feature type="compositionally biased region" description="Basic and acidic residues" evidence="1">
    <location>
        <begin position="79"/>
        <end position="111"/>
    </location>
</feature>
<protein>
    <submittedName>
        <fullName evidence="2">Uncharacterized protein</fullName>
    </submittedName>
</protein>
<evidence type="ECO:0000313" key="3">
    <source>
        <dbReference type="Proteomes" id="UP001195483"/>
    </source>
</evidence>
<organism evidence="2 3">
    <name type="scientific">Potamilus streckersoni</name>
    <dbReference type="NCBI Taxonomy" id="2493646"/>
    <lineage>
        <taxon>Eukaryota</taxon>
        <taxon>Metazoa</taxon>
        <taxon>Spiralia</taxon>
        <taxon>Lophotrochozoa</taxon>
        <taxon>Mollusca</taxon>
        <taxon>Bivalvia</taxon>
        <taxon>Autobranchia</taxon>
        <taxon>Heteroconchia</taxon>
        <taxon>Palaeoheterodonta</taxon>
        <taxon>Unionida</taxon>
        <taxon>Unionoidea</taxon>
        <taxon>Unionidae</taxon>
        <taxon>Ambleminae</taxon>
        <taxon>Lampsilini</taxon>
        <taxon>Potamilus</taxon>
    </lineage>
</organism>
<dbReference type="Proteomes" id="UP001195483">
    <property type="component" value="Unassembled WGS sequence"/>
</dbReference>
<comment type="caution">
    <text evidence="2">The sequence shown here is derived from an EMBL/GenBank/DDBJ whole genome shotgun (WGS) entry which is preliminary data.</text>
</comment>
<reference evidence="2" key="2">
    <citation type="journal article" date="2021" name="Genome Biol. Evol.">
        <title>Developing a high-quality reference genome for a parasitic bivalve with doubly uniparental inheritance (Bivalvia: Unionida).</title>
        <authorList>
            <person name="Smith C.H."/>
        </authorList>
    </citation>
    <scope>NUCLEOTIDE SEQUENCE</scope>
    <source>
        <strain evidence="2">CHS0354</strain>
        <tissue evidence="2">Mantle</tissue>
    </source>
</reference>
<name>A0AAE0TKR7_9BIVA</name>
<accession>A0AAE0TKR7</accession>